<proteinExistence type="predicted"/>
<dbReference type="SMART" id="SM00895">
    <property type="entry name" value="FCD"/>
    <property type="match status" value="1"/>
</dbReference>
<dbReference type="CDD" id="cd07377">
    <property type="entry name" value="WHTH_GntR"/>
    <property type="match status" value="1"/>
</dbReference>
<dbReference type="SUPFAM" id="SSF48008">
    <property type="entry name" value="GntR ligand-binding domain-like"/>
    <property type="match status" value="1"/>
</dbReference>
<dbReference type="AlphaFoldDB" id="Q1JZH1"/>
<dbReference type="GO" id="GO:0043565">
    <property type="term" value="F:sequence-specific DNA binding"/>
    <property type="evidence" value="ECO:0007669"/>
    <property type="project" value="InterPro"/>
</dbReference>
<keyword evidence="6" id="KW-1185">Reference proteome</keyword>
<accession>Q1JZH1</accession>
<name>Q1JZH1_DESA6</name>
<dbReference type="Pfam" id="PF07729">
    <property type="entry name" value="FCD"/>
    <property type="match status" value="1"/>
</dbReference>
<protein>
    <submittedName>
        <fullName evidence="5">Transcriptional regulator, GntR family</fullName>
    </submittedName>
</protein>
<organism evidence="5 6">
    <name type="scientific">Desulfuromonas acetoxidans (strain DSM 684 / 11070)</name>
    <dbReference type="NCBI Taxonomy" id="281689"/>
    <lineage>
        <taxon>Bacteria</taxon>
        <taxon>Pseudomonadati</taxon>
        <taxon>Thermodesulfobacteriota</taxon>
        <taxon>Desulfuromonadia</taxon>
        <taxon>Desulfuromonadales</taxon>
        <taxon>Desulfuromonadaceae</taxon>
        <taxon>Desulfuromonas</taxon>
    </lineage>
</organism>
<dbReference type="Gene3D" id="1.10.10.10">
    <property type="entry name" value="Winged helix-like DNA-binding domain superfamily/Winged helix DNA-binding domain"/>
    <property type="match status" value="1"/>
</dbReference>
<dbReference type="InterPro" id="IPR036388">
    <property type="entry name" value="WH-like_DNA-bd_sf"/>
</dbReference>
<dbReference type="SMART" id="SM00345">
    <property type="entry name" value="HTH_GNTR"/>
    <property type="match status" value="1"/>
</dbReference>
<dbReference type="Gene3D" id="1.20.120.530">
    <property type="entry name" value="GntR ligand-binding domain-like"/>
    <property type="match status" value="1"/>
</dbReference>
<keyword evidence="2" id="KW-0238">DNA-binding</keyword>
<evidence type="ECO:0000313" key="6">
    <source>
        <dbReference type="Proteomes" id="UP000005695"/>
    </source>
</evidence>
<dbReference type="EMBL" id="AAEW02000009">
    <property type="protein sequence ID" value="EAT15596.1"/>
    <property type="molecule type" value="Genomic_DNA"/>
</dbReference>
<evidence type="ECO:0000256" key="1">
    <source>
        <dbReference type="ARBA" id="ARBA00023015"/>
    </source>
</evidence>
<dbReference type="InterPro" id="IPR000524">
    <property type="entry name" value="Tscrpt_reg_HTH_GntR"/>
</dbReference>
<dbReference type="InterPro" id="IPR036390">
    <property type="entry name" value="WH_DNA-bd_sf"/>
</dbReference>
<evidence type="ECO:0000259" key="4">
    <source>
        <dbReference type="PROSITE" id="PS50949"/>
    </source>
</evidence>
<evidence type="ECO:0000256" key="2">
    <source>
        <dbReference type="ARBA" id="ARBA00023125"/>
    </source>
</evidence>
<dbReference type="InterPro" id="IPR011711">
    <property type="entry name" value="GntR_C"/>
</dbReference>
<dbReference type="PRINTS" id="PR00033">
    <property type="entry name" value="HTHASNC"/>
</dbReference>
<reference evidence="5" key="2">
    <citation type="submission" date="2006-05" db="EMBL/GenBank/DDBJ databases">
        <title>Sequencing of the draft genome and assembly of Desulfuromonas acetoxidans DSM 684.</title>
        <authorList>
            <consortium name="US DOE Joint Genome Institute (JGI-PGF)"/>
            <person name="Copeland A."/>
            <person name="Lucas S."/>
            <person name="Lapidus A."/>
            <person name="Barry K."/>
            <person name="Detter J.C."/>
            <person name="Glavina del Rio T."/>
            <person name="Hammon N."/>
            <person name="Israni S."/>
            <person name="Dalin E."/>
            <person name="Tice H."/>
            <person name="Bruce D."/>
            <person name="Pitluck S."/>
            <person name="Richardson P."/>
        </authorList>
    </citation>
    <scope>NUCLEOTIDE SEQUENCE [LARGE SCALE GENOMIC DNA]</scope>
    <source>
        <strain evidence="5">DSM 684</strain>
    </source>
</reference>
<evidence type="ECO:0000256" key="3">
    <source>
        <dbReference type="ARBA" id="ARBA00023163"/>
    </source>
</evidence>
<dbReference type="PANTHER" id="PTHR43537">
    <property type="entry name" value="TRANSCRIPTIONAL REGULATOR, GNTR FAMILY"/>
    <property type="match status" value="1"/>
</dbReference>
<dbReference type="PANTHER" id="PTHR43537:SF24">
    <property type="entry name" value="GLUCONATE OPERON TRANSCRIPTIONAL REPRESSOR"/>
    <property type="match status" value="1"/>
</dbReference>
<dbReference type="RefSeq" id="WP_006000520.1">
    <property type="nucleotide sequence ID" value="NZ_AAEW02000009.1"/>
</dbReference>
<keyword evidence="1" id="KW-0805">Transcription regulation</keyword>
<dbReference type="InterPro" id="IPR000485">
    <property type="entry name" value="AsnC-type_HTH_dom"/>
</dbReference>
<dbReference type="SUPFAM" id="SSF46785">
    <property type="entry name" value="Winged helix' DNA-binding domain"/>
    <property type="match status" value="1"/>
</dbReference>
<dbReference type="Pfam" id="PF00392">
    <property type="entry name" value="GntR"/>
    <property type="match status" value="1"/>
</dbReference>
<gene>
    <name evidence="5" type="ORF">Dace_1458</name>
</gene>
<dbReference type="PRINTS" id="PR00035">
    <property type="entry name" value="HTHGNTR"/>
</dbReference>
<dbReference type="Proteomes" id="UP000005695">
    <property type="component" value="Unassembled WGS sequence"/>
</dbReference>
<dbReference type="GO" id="GO:0003700">
    <property type="term" value="F:DNA-binding transcription factor activity"/>
    <property type="evidence" value="ECO:0007669"/>
    <property type="project" value="InterPro"/>
</dbReference>
<sequence length="219" mass="24963">MKKKPIERHQTLREKILENIRDAILKGSLKAGERVSEPDLAERYGISRTPIREAFRQLESEGYLTVVPRKGAVVTALTERDVEEFYSIKSILEGYAARLAAEKLTDKDIDRLKTINTRLAKLASAGDVKTFFRVHNEFHEQFIRASGNEKLLELIQQLLKKFDRLRIASLSLPGRMEISVQEHEKIIDAFESHDGDTADRLVRKNAAYGGQVLLQSMTE</sequence>
<reference evidence="5" key="1">
    <citation type="submission" date="2006-05" db="EMBL/GenBank/DDBJ databases">
        <title>Annotation of the draft genome assembly of Desulfuromonas acetoxidans DSM 684.</title>
        <authorList>
            <consortium name="US DOE Joint Genome Institute (JGI-ORNL)"/>
            <person name="Larimer F."/>
            <person name="Land M."/>
            <person name="Hauser L."/>
        </authorList>
    </citation>
    <scope>NUCLEOTIDE SEQUENCE [LARGE SCALE GENOMIC DNA]</scope>
    <source>
        <strain evidence="5">DSM 684</strain>
    </source>
</reference>
<keyword evidence="3" id="KW-0804">Transcription</keyword>
<dbReference type="PROSITE" id="PS50949">
    <property type="entry name" value="HTH_GNTR"/>
    <property type="match status" value="1"/>
</dbReference>
<evidence type="ECO:0000313" key="5">
    <source>
        <dbReference type="EMBL" id="EAT15596.1"/>
    </source>
</evidence>
<dbReference type="InterPro" id="IPR008920">
    <property type="entry name" value="TF_FadR/GntR_C"/>
</dbReference>
<dbReference type="OrthoDB" id="9812645at2"/>
<feature type="domain" description="HTH gntR-type" evidence="4">
    <location>
        <begin position="10"/>
        <end position="77"/>
    </location>
</feature>
<comment type="caution">
    <text evidence="5">The sequence shown here is derived from an EMBL/GenBank/DDBJ whole genome shotgun (WGS) entry which is preliminary data.</text>
</comment>